<proteinExistence type="predicted"/>
<dbReference type="STRING" id="401562.NS365_01120"/>
<protein>
    <submittedName>
        <fullName evidence="1">Uncharacterized protein</fullName>
    </submittedName>
</protein>
<sequence length="691" mass="75512">MVARPGSSQQSMNAGEFSPELAGRIDIKQYYAAGLRFRNIEPVAQAGFRNLPGTKRILQVGSTVAPRFWRLKQSREKSFFVALLPGRLDIFLGFERVAQVSLPTVSAQIAAEANLYLEGDTIGIFHKDLKTLRVLRKSDAAWTLDEWPFERIPTHDFGANSPRTDDRWTLYLRWAQSGDATDAVVSITVDGETIEAQALGVAVQQATQAQWDSLASRLQTQLQKLPSLGAGVVVSVDQAYVGAGQKIFTLNFGFPFNGVEHSVTSQIVNTGSVSILPTHSQIGRTDGETLMSDTRGWPGVVAIVQDRLAYAGLKARPSALLLSQTAEYFNVNIKAQRSDGAKLEALRTNSAEEILHVTARQYLLVFTDEAEYFATNRTITRNEPSNFVETGRNGLQRGTWPAEIENRIYFVAQRGGVLFSTAYDDLSTAFTSRQESLLASHLVDGIIMSDLQRGTDDTDAPRLWLLRSDGRLVCSTIIRDQEITAFFEYDAGGPVRSIGVDASNRLWLVVERPDGLQYEWLAPGSWLAGALDRTSDTAGRLTGLPFEGRKVWVMTSGGFVDGPFTVSGGAITTPFPSSAMSVGLWVAPLFESMPRIRVLPGDQVLRRPGRVHTVKANVLDTTSIAIGANGTPPRDVALLRTSDPTDQPMAPKTQLVAAAGIPGAIEDTTVVISQTRPGALWVRNLTFEEKL</sequence>
<name>A0A175RDB3_9HYPH</name>
<dbReference type="RefSeq" id="WP_058633840.1">
    <property type="nucleotide sequence ID" value="NZ_LDPZ01000006.1"/>
</dbReference>
<evidence type="ECO:0000313" key="1">
    <source>
        <dbReference type="EMBL" id="KTQ97773.1"/>
    </source>
</evidence>
<dbReference type="PATRIC" id="fig|401562.3.peg.4279"/>
<dbReference type="Proteomes" id="UP000078272">
    <property type="component" value="Unassembled WGS sequence"/>
</dbReference>
<gene>
    <name evidence="1" type="ORF">NS226_03790</name>
</gene>
<comment type="caution">
    <text evidence="1">The sequence shown here is derived from an EMBL/GenBank/DDBJ whole genome shotgun (WGS) entry which is preliminary data.</text>
</comment>
<dbReference type="AlphaFoldDB" id="A0A175RDB3"/>
<reference evidence="1 2" key="1">
    <citation type="journal article" date="2016" name="Front. Microbiol.">
        <title>Genomic Resource of Rice Seed Associated Bacteria.</title>
        <authorList>
            <person name="Midha S."/>
            <person name="Bansal K."/>
            <person name="Sharma S."/>
            <person name="Kumar N."/>
            <person name="Patil P.P."/>
            <person name="Chaudhry V."/>
            <person name="Patil P.B."/>
        </authorList>
    </citation>
    <scope>NUCLEOTIDE SEQUENCE [LARGE SCALE GENOMIC DNA]</scope>
    <source>
        <strain evidence="1 2">NS226</strain>
    </source>
</reference>
<organism evidence="1 2">
    <name type="scientific">Aureimonas ureilytica</name>
    <dbReference type="NCBI Taxonomy" id="401562"/>
    <lineage>
        <taxon>Bacteria</taxon>
        <taxon>Pseudomonadati</taxon>
        <taxon>Pseudomonadota</taxon>
        <taxon>Alphaproteobacteria</taxon>
        <taxon>Hyphomicrobiales</taxon>
        <taxon>Aurantimonadaceae</taxon>
        <taxon>Aureimonas</taxon>
    </lineage>
</organism>
<evidence type="ECO:0000313" key="2">
    <source>
        <dbReference type="Proteomes" id="UP000078272"/>
    </source>
</evidence>
<dbReference type="OrthoDB" id="5438497at2"/>
<dbReference type="EMBL" id="LDPZ01000006">
    <property type="protein sequence ID" value="KTQ97773.1"/>
    <property type="molecule type" value="Genomic_DNA"/>
</dbReference>
<accession>A0A175RDB3</accession>